<protein>
    <recommendedName>
        <fullName evidence="6">EamA domain-containing protein</fullName>
    </recommendedName>
</protein>
<feature type="domain" description="EamA" evidence="6">
    <location>
        <begin position="140"/>
        <end position="263"/>
    </location>
</feature>
<evidence type="ECO:0000256" key="3">
    <source>
        <dbReference type="ARBA" id="ARBA00022989"/>
    </source>
</evidence>
<evidence type="ECO:0000313" key="7">
    <source>
        <dbReference type="EMBL" id="OEE78725.1"/>
    </source>
</evidence>
<feature type="domain" description="EamA" evidence="6">
    <location>
        <begin position="2"/>
        <end position="128"/>
    </location>
</feature>
<feature type="transmembrane region" description="Helical" evidence="5">
    <location>
        <begin position="87"/>
        <end position="105"/>
    </location>
</feature>
<dbReference type="EMBL" id="AJYW02000041">
    <property type="protein sequence ID" value="OEE78725.1"/>
    <property type="molecule type" value="Genomic_DNA"/>
</dbReference>
<feature type="transmembrane region" description="Helical" evidence="5">
    <location>
        <begin position="225"/>
        <end position="245"/>
    </location>
</feature>
<evidence type="ECO:0000256" key="5">
    <source>
        <dbReference type="SAM" id="Phobius"/>
    </source>
</evidence>
<dbReference type="InterPro" id="IPR037185">
    <property type="entry name" value="EmrE-like"/>
</dbReference>
<dbReference type="GO" id="GO:0016020">
    <property type="term" value="C:membrane"/>
    <property type="evidence" value="ECO:0007669"/>
    <property type="project" value="UniProtKB-SubCell"/>
</dbReference>
<dbReference type="InterPro" id="IPR000620">
    <property type="entry name" value="EamA_dom"/>
</dbReference>
<keyword evidence="8" id="KW-1185">Reference proteome</keyword>
<feature type="transmembrane region" description="Helical" evidence="5">
    <location>
        <begin position="168"/>
        <end position="189"/>
    </location>
</feature>
<evidence type="ECO:0000256" key="4">
    <source>
        <dbReference type="ARBA" id="ARBA00023136"/>
    </source>
</evidence>
<keyword evidence="4 5" id="KW-0472">Membrane</keyword>
<keyword evidence="2 5" id="KW-0812">Transmembrane</keyword>
<evidence type="ECO:0000256" key="1">
    <source>
        <dbReference type="ARBA" id="ARBA00004141"/>
    </source>
</evidence>
<proteinExistence type="predicted"/>
<dbReference type="PANTHER" id="PTHR22911:SF6">
    <property type="entry name" value="SOLUTE CARRIER FAMILY 35 MEMBER G1"/>
    <property type="match status" value="1"/>
</dbReference>
<evidence type="ECO:0000259" key="6">
    <source>
        <dbReference type="Pfam" id="PF00892"/>
    </source>
</evidence>
<sequence length="281" mass="30800">MVGALVSFCLLAIGARELSGEIGTFQALFLRSVFGLLIISGIIAALGKRSLFSTRRLTTHAFRNVFHFIAQYGWFLGIALLPLAEVFALEFTVPFWAAIIAAIFLNERLTLKKGAAICIGMLGVLVIVQPGSEIFDSNSFIVLGAAVCFAVAHTSTKSLSKTDEPLTIVFYMCLIQLPMGFVLSMGDWVTPNSNQWFWVGVISFTALSAHFCMSKALQMTEVTTVTILDFLRLPLIAVVGIIFYNEPFDSALIWGGLLMLIGNISNLYQRKPSKRNLKNAS</sequence>
<dbReference type="PANTHER" id="PTHR22911">
    <property type="entry name" value="ACYL-MALONYL CONDENSING ENZYME-RELATED"/>
    <property type="match status" value="1"/>
</dbReference>
<organism evidence="7 8">
    <name type="scientific">Vibrio genomosp. F6 str. FF-238</name>
    <dbReference type="NCBI Taxonomy" id="1191298"/>
    <lineage>
        <taxon>Bacteria</taxon>
        <taxon>Pseudomonadati</taxon>
        <taxon>Pseudomonadota</taxon>
        <taxon>Gammaproteobacteria</taxon>
        <taxon>Vibrionales</taxon>
        <taxon>Vibrionaceae</taxon>
        <taxon>Vibrio</taxon>
    </lineage>
</organism>
<dbReference type="Pfam" id="PF00892">
    <property type="entry name" value="EamA"/>
    <property type="match status" value="2"/>
</dbReference>
<dbReference type="AlphaFoldDB" id="A0A1E5D544"/>
<name>A0A1E5D544_9VIBR</name>
<feature type="transmembrane region" description="Helical" evidence="5">
    <location>
        <begin position="61"/>
        <end position="81"/>
    </location>
</feature>
<keyword evidence="3 5" id="KW-1133">Transmembrane helix</keyword>
<feature type="transmembrane region" description="Helical" evidence="5">
    <location>
        <begin position="251"/>
        <end position="268"/>
    </location>
</feature>
<accession>A0A1E5D544</accession>
<comment type="caution">
    <text evidence="7">The sequence shown here is derived from an EMBL/GenBank/DDBJ whole genome shotgun (WGS) entry which is preliminary data.</text>
</comment>
<evidence type="ECO:0000313" key="8">
    <source>
        <dbReference type="Proteomes" id="UP000094165"/>
    </source>
</evidence>
<gene>
    <name evidence="7" type="ORF">A130_12850</name>
</gene>
<dbReference type="Proteomes" id="UP000094165">
    <property type="component" value="Unassembled WGS sequence"/>
</dbReference>
<feature type="transmembrane region" description="Helical" evidence="5">
    <location>
        <begin position="29"/>
        <end position="49"/>
    </location>
</feature>
<comment type="subcellular location">
    <subcellularLocation>
        <location evidence="1">Membrane</location>
        <topology evidence="1">Multi-pass membrane protein</topology>
    </subcellularLocation>
</comment>
<dbReference type="SUPFAM" id="SSF103481">
    <property type="entry name" value="Multidrug resistance efflux transporter EmrE"/>
    <property type="match status" value="2"/>
</dbReference>
<evidence type="ECO:0000256" key="2">
    <source>
        <dbReference type="ARBA" id="ARBA00022692"/>
    </source>
</evidence>
<feature type="transmembrane region" description="Helical" evidence="5">
    <location>
        <begin position="195"/>
        <end position="213"/>
    </location>
</feature>
<reference evidence="7 8" key="1">
    <citation type="journal article" date="2012" name="Science">
        <title>Ecological populations of bacteria act as socially cohesive units of antibiotic production and resistance.</title>
        <authorList>
            <person name="Cordero O.X."/>
            <person name="Wildschutte H."/>
            <person name="Kirkup B."/>
            <person name="Proehl S."/>
            <person name="Ngo L."/>
            <person name="Hussain F."/>
            <person name="Le Roux F."/>
            <person name="Mincer T."/>
            <person name="Polz M.F."/>
        </authorList>
    </citation>
    <scope>NUCLEOTIDE SEQUENCE [LARGE SCALE GENOMIC DNA]</scope>
    <source>
        <strain evidence="7 8">FF-238</strain>
    </source>
</reference>